<feature type="domain" description="HTH La-type RNA-binding" evidence="4">
    <location>
        <begin position="1"/>
        <end position="77"/>
    </location>
</feature>
<organism evidence="5 6">
    <name type="scientific">Kockovaella imperatae</name>
    <dbReference type="NCBI Taxonomy" id="4999"/>
    <lineage>
        <taxon>Eukaryota</taxon>
        <taxon>Fungi</taxon>
        <taxon>Dikarya</taxon>
        <taxon>Basidiomycota</taxon>
        <taxon>Agaricomycotina</taxon>
        <taxon>Tremellomycetes</taxon>
        <taxon>Tremellales</taxon>
        <taxon>Cuniculitremaceae</taxon>
        <taxon>Kockovaella</taxon>
    </lineage>
</organism>
<dbReference type="GO" id="GO:0003723">
    <property type="term" value="F:RNA binding"/>
    <property type="evidence" value="ECO:0007669"/>
    <property type="project" value="UniProtKB-UniRule"/>
</dbReference>
<evidence type="ECO:0000313" key="6">
    <source>
        <dbReference type="Proteomes" id="UP000193218"/>
    </source>
</evidence>
<dbReference type="InterPro" id="IPR036388">
    <property type="entry name" value="WH-like_DNA-bd_sf"/>
</dbReference>
<dbReference type="InterPro" id="IPR006630">
    <property type="entry name" value="La_HTH"/>
</dbReference>
<dbReference type="AlphaFoldDB" id="A0A1Y1ULB6"/>
<dbReference type="CDD" id="cd07323">
    <property type="entry name" value="LAM"/>
    <property type="match status" value="1"/>
</dbReference>
<keyword evidence="1 2" id="KW-0694">RNA-binding</keyword>
<feature type="non-terminal residue" evidence="5">
    <location>
        <position position="1"/>
    </location>
</feature>
<dbReference type="RefSeq" id="XP_021872694.1">
    <property type="nucleotide sequence ID" value="XM_022013201.1"/>
</dbReference>
<dbReference type="OrthoDB" id="340227at2759"/>
<protein>
    <recommendedName>
        <fullName evidence="4">HTH La-type RNA-binding domain-containing protein</fullName>
    </recommendedName>
</protein>
<comment type="caution">
    <text evidence="5">The sequence shown here is derived from an EMBL/GenBank/DDBJ whole genome shotgun (WGS) entry which is preliminary data.</text>
</comment>
<dbReference type="Proteomes" id="UP000193218">
    <property type="component" value="Unassembled WGS sequence"/>
</dbReference>
<proteinExistence type="predicted"/>
<dbReference type="Pfam" id="PF05383">
    <property type="entry name" value="La"/>
    <property type="match status" value="1"/>
</dbReference>
<dbReference type="GO" id="GO:0010494">
    <property type="term" value="C:cytoplasmic stress granule"/>
    <property type="evidence" value="ECO:0007669"/>
    <property type="project" value="TreeGrafter"/>
</dbReference>
<dbReference type="EMBL" id="NBSH01000003">
    <property type="protein sequence ID" value="ORX38831.1"/>
    <property type="molecule type" value="Genomic_DNA"/>
</dbReference>
<evidence type="ECO:0000313" key="5">
    <source>
        <dbReference type="EMBL" id="ORX38831.1"/>
    </source>
</evidence>
<evidence type="ECO:0000256" key="1">
    <source>
        <dbReference type="ARBA" id="ARBA00022884"/>
    </source>
</evidence>
<evidence type="ECO:0000256" key="2">
    <source>
        <dbReference type="PROSITE-ProRule" id="PRU00332"/>
    </source>
</evidence>
<dbReference type="PANTHER" id="PTHR22792:SF132">
    <property type="entry name" value="LA-RELATED PROTEIN 1"/>
    <property type="match status" value="1"/>
</dbReference>
<keyword evidence="6" id="KW-1185">Reference proteome</keyword>
<feature type="compositionally biased region" description="Polar residues" evidence="3">
    <location>
        <begin position="147"/>
        <end position="157"/>
    </location>
</feature>
<dbReference type="InParanoid" id="A0A1Y1ULB6"/>
<feature type="region of interest" description="Disordered" evidence="3">
    <location>
        <begin position="145"/>
        <end position="188"/>
    </location>
</feature>
<accession>A0A1Y1ULB6</accession>
<reference evidence="5 6" key="1">
    <citation type="submission" date="2017-03" db="EMBL/GenBank/DDBJ databases">
        <title>Widespread Adenine N6-methylation of Active Genes in Fungi.</title>
        <authorList>
            <consortium name="DOE Joint Genome Institute"/>
            <person name="Mondo S.J."/>
            <person name="Dannebaum R.O."/>
            <person name="Kuo R.C."/>
            <person name="Louie K.B."/>
            <person name="Bewick A.J."/>
            <person name="Labutti K."/>
            <person name="Haridas S."/>
            <person name="Kuo A."/>
            <person name="Salamov A."/>
            <person name="Ahrendt S.R."/>
            <person name="Lau R."/>
            <person name="Bowen B.P."/>
            <person name="Lipzen A."/>
            <person name="Sullivan W."/>
            <person name="Andreopoulos W.B."/>
            <person name="Clum A."/>
            <person name="Lindquist E."/>
            <person name="Daum C."/>
            <person name="Northen T.R."/>
            <person name="Ramamoorthy G."/>
            <person name="Schmitz R.J."/>
            <person name="Gryganskyi A."/>
            <person name="Culley D."/>
            <person name="Magnuson J."/>
            <person name="James T.Y."/>
            <person name="O'Malley M.A."/>
            <person name="Stajich J.E."/>
            <person name="Spatafora J.W."/>
            <person name="Visel A."/>
            <person name="Grigoriev I.V."/>
        </authorList>
    </citation>
    <scope>NUCLEOTIDE SEQUENCE [LARGE SCALE GENOMIC DNA]</scope>
    <source>
        <strain evidence="5 6">NRRL Y-17943</strain>
    </source>
</reference>
<dbReference type="PROSITE" id="PS50961">
    <property type="entry name" value="HTH_LA"/>
    <property type="match status" value="1"/>
</dbReference>
<dbReference type="GO" id="GO:0005829">
    <property type="term" value="C:cytosol"/>
    <property type="evidence" value="ECO:0007669"/>
    <property type="project" value="TreeGrafter"/>
</dbReference>
<dbReference type="SMART" id="SM00715">
    <property type="entry name" value="LA"/>
    <property type="match status" value="1"/>
</dbReference>
<dbReference type="GeneID" id="33555009"/>
<sequence length="188" mass="20157">VEYYFSMQNLAMDFFLRQQMDSEGWIDIPVIASFNRVKNLTTDVGLVKEVMQLSTLLEVREDKVRLAYGESKRWVLPEAKPSVFPADPPSDPMVLSPHSDAATAELVNSISGLGIDAMPGSGTMNGAAVGSVPKMASGEVEHALMKNASTSSATSVLNGEEGGIKTDTETPGTSMSGDRVEELADEKE</sequence>
<name>A0A1Y1ULB6_9TREE</name>
<dbReference type="SUPFAM" id="SSF46785">
    <property type="entry name" value="Winged helix' DNA-binding domain"/>
    <property type="match status" value="1"/>
</dbReference>
<dbReference type="PANTHER" id="PTHR22792">
    <property type="entry name" value="LUPUS LA PROTEIN-RELATED"/>
    <property type="match status" value="1"/>
</dbReference>
<dbReference type="STRING" id="4999.A0A1Y1ULB6"/>
<dbReference type="GO" id="GO:0045727">
    <property type="term" value="P:positive regulation of translation"/>
    <property type="evidence" value="ECO:0007669"/>
    <property type="project" value="TreeGrafter"/>
</dbReference>
<dbReference type="Gene3D" id="1.10.10.10">
    <property type="entry name" value="Winged helix-like DNA-binding domain superfamily/Winged helix DNA-binding domain"/>
    <property type="match status" value="1"/>
</dbReference>
<dbReference type="InterPro" id="IPR045180">
    <property type="entry name" value="La_dom_prot"/>
</dbReference>
<dbReference type="InterPro" id="IPR036390">
    <property type="entry name" value="WH_DNA-bd_sf"/>
</dbReference>
<gene>
    <name evidence="5" type="ORF">BD324DRAFT_576636</name>
</gene>
<evidence type="ECO:0000256" key="3">
    <source>
        <dbReference type="SAM" id="MobiDB-lite"/>
    </source>
</evidence>
<evidence type="ECO:0000259" key="4">
    <source>
        <dbReference type="PROSITE" id="PS50961"/>
    </source>
</evidence>